<dbReference type="InterPro" id="IPR031359">
    <property type="entry name" value="NACHT_N"/>
</dbReference>
<reference evidence="3 4" key="1">
    <citation type="journal article" date="2014" name="Proc. Natl. Acad. Sci. U.S.A.">
        <title>Trajectory and genomic determinants of fungal-pathogen speciation and host adaptation.</title>
        <authorList>
            <person name="Hu X."/>
            <person name="Xiao G."/>
            <person name="Zheng P."/>
            <person name="Shang Y."/>
            <person name="Su Y."/>
            <person name="Zhang X."/>
            <person name="Liu X."/>
            <person name="Zhan S."/>
            <person name="St Leger R.J."/>
            <person name="Wang C."/>
        </authorList>
    </citation>
    <scope>NUCLEOTIDE SEQUENCE [LARGE SCALE GENOMIC DNA]</scope>
    <source>
        <strain evidence="3 4">ARSEF 977</strain>
    </source>
</reference>
<evidence type="ECO:0000256" key="1">
    <source>
        <dbReference type="SAM" id="MobiDB-lite"/>
    </source>
</evidence>
<dbReference type="Proteomes" id="UP000031192">
    <property type="component" value="Unassembled WGS sequence"/>
</dbReference>
<dbReference type="EMBL" id="AZNH01000019">
    <property type="protein sequence ID" value="KID86964.1"/>
    <property type="molecule type" value="Genomic_DNA"/>
</dbReference>
<feature type="region of interest" description="Disordered" evidence="1">
    <location>
        <begin position="1"/>
        <end position="86"/>
    </location>
</feature>
<keyword evidence="4" id="KW-1185">Reference proteome</keyword>
<dbReference type="Pfam" id="PF17100">
    <property type="entry name" value="NACHT_N"/>
    <property type="match status" value="1"/>
</dbReference>
<dbReference type="AlphaFoldDB" id="A0A0B4I334"/>
<sequence length="219" mass="23730">MGLSRIIQSLKLKPKEQKQLHSGLGPHQPQQTPSPSGSNLARSSLPPEAITDSPSTDSNAAPDASANGASDASDTSDRPGKASSERLWSQAYQDLCGRAEPGLMDEFEAQLGGQPLSNPKSVKEAVIQRLRERENKKWHFTLMGKTHTVRDQAQRLVDLLTFSDSIVKQAVSTQPYAALAWTSVSVLLSVSSPYYIVRDQRVGPGGTGQGQATRRFYKG</sequence>
<feature type="compositionally biased region" description="Basic and acidic residues" evidence="1">
    <location>
        <begin position="75"/>
        <end position="84"/>
    </location>
</feature>
<feature type="compositionally biased region" description="Polar residues" evidence="1">
    <location>
        <begin position="28"/>
        <end position="42"/>
    </location>
</feature>
<gene>
    <name evidence="3" type="ORF">MGU_06093</name>
</gene>
<comment type="caution">
    <text evidence="3">The sequence shown here is derived from an EMBL/GenBank/DDBJ whole genome shotgun (WGS) entry which is preliminary data.</text>
</comment>
<accession>A0A0B4I334</accession>
<dbReference type="HOGENOM" id="CLU_1261785_0_0_1"/>
<proteinExistence type="predicted"/>
<protein>
    <submittedName>
        <fullName evidence="3">Ankyrin repeat-containing protein</fullName>
    </submittedName>
</protein>
<name>A0A0B4I334_METGA</name>
<evidence type="ECO:0000313" key="3">
    <source>
        <dbReference type="EMBL" id="KID86964.1"/>
    </source>
</evidence>
<evidence type="ECO:0000313" key="4">
    <source>
        <dbReference type="Proteomes" id="UP000031192"/>
    </source>
</evidence>
<evidence type="ECO:0000259" key="2">
    <source>
        <dbReference type="Pfam" id="PF17100"/>
    </source>
</evidence>
<feature type="domain" description="NWD NACHT-NTPase N-terminal" evidence="2">
    <location>
        <begin position="85"/>
        <end position="190"/>
    </location>
</feature>
<feature type="compositionally biased region" description="Low complexity" evidence="1">
    <location>
        <begin position="52"/>
        <end position="73"/>
    </location>
</feature>
<organism evidence="3 4">
    <name type="scientific">Metarhizium guizhouense (strain ARSEF 977)</name>
    <dbReference type="NCBI Taxonomy" id="1276136"/>
    <lineage>
        <taxon>Eukaryota</taxon>
        <taxon>Fungi</taxon>
        <taxon>Dikarya</taxon>
        <taxon>Ascomycota</taxon>
        <taxon>Pezizomycotina</taxon>
        <taxon>Sordariomycetes</taxon>
        <taxon>Hypocreomycetidae</taxon>
        <taxon>Hypocreales</taxon>
        <taxon>Clavicipitaceae</taxon>
        <taxon>Metarhizium</taxon>
    </lineage>
</organism>